<evidence type="ECO:0000256" key="2">
    <source>
        <dbReference type="ARBA" id="ARBA00022729"/>
    </source>
</evidence>
<feature type="disulfide bond" evidence="6">
    <location>
        <begin position="143"/>
        <end position="152"/>
    </location>
</feature>
<evidence type="ECO:0000256" key="4">
    <source>
        <dbReference type="ARBA" id="ARBA00023157"/>
    </source>
</evidence>
<evidence type="ECO:0000256" key="5">
    <source>
        <dbReference type="ARBA" id="ARBA00023180"/>
    </source>
</evidence>
<dbReference type="SUPFAM" id="SSF57196">
    <property type="entry name" value="EGF/Laminin"/>
    <property type="match status" value="3"/>
</dbReference>
<keyword evidence="11" id="KW-1185">Reference proteome</keyword>
<dbReference type="GO" id="GO:0007157">
    <property type="term" value="P:heterophilic cell-cell adhesion via plasma membrane cell adhesion molecules"/>
    <property type="evidence" value="ECO:0007669"/>
    <property type="project" value="TreeGrafter"/>
</dbReference>
<evidence type="ECO:0000256" key="1">
    <source>
        <dbReference type="ARBA" id="ARBA00022536"/>
    </source>
</evidence>
<dbReference type="GO" id="GO:0045597">
    <property type="term" value="P:positive regulation of cell differentiation"/>
    <property type="evidence" value="ECO:0007669"/>
    <property type="project" value="UniProtKB-ARBA"/>
</dbReference>
<dbReference type="SMART" id="SM00181">
    <property type="entry name" value="EGF"/>
    <property type="match status" value="3"/>
</dbReference>
<dbReference type="Proteomes" id="UP001201812">
    <property type="component" value="Unassembled WGS sequence"/>
</dbReference>
<organism evidence="10 11">
    <name type="scientific">Ditylenchus destructor</name>
    <dbReference type="NCBI Taxonomy" id="166010"/>
    <lineage>
        <taxon>Eukaryota</taxon>
        <taxon>Metazoa</taxon>
        <taxon>Ecdysozoa</taxon>
        <taxon>Nematoda</taxon>
        <taxon>Chromadorea</taxon>
        <taxon>Rhabditida</taxon>
        <taxon>Tylenchina</taxon>
        <taxon>Tylenchomorpha</taxon>
        <taxon>Sphaerularioidea</taxon>
        <taxon>Anguinidae</taxon>
        <taxon>Anguininae</taxon>
        <taxon>Ditylenchus</taxon>
    </lineage>
</organism>
<dbReference type="GO" id="GO:0045197">
    <property type="term" value="P:establishment or maintenance of epithelial cell apical/basal polarity"/>
    <property type="evidence" value="ECO:0007669"/>
    <property type="project" value="TreeGrafter"/>
</dbReference>
<feature type="region of interest" description="Disordered" evidence="7">
    <location>
        <begin position="485"/>
        <end position="547"/>
    </location>
</feature>
<sequence length="547" mass="59761">MGIVGCFGRISIDGFDLSKTEQGLRMHNVAVGCDTSAMGPCLSVPCLNGGQCLPNRTHNSYTCTCPSRYTGSNCEIDLNACASNPCPPGITCHNLYNDFHCSCPSGFTGKTCQLRGELDPCLTSPCGPYGVCVRQTNDFTCNCTHGFYGNFCTERMPKIEPDSHLLLNSFEFYVLLAVLLLAIFLSSLAIYMCHRQHSSPTSGSTRRKRSKVAGAKPTPGDDPNVCNPLVPRATVAPGQGTADRPPPPLPPKFLRNAQLYQNLGGGHHNSTSRLPTVEVRPMRCYTRGGSPSVKSSNNDITGGPPELPAKKNSSGSRRNITCARRESEGGSIHNLCQPEATTRQYGSAASDLERVAVQNNTDMLRMFGRRINNSPGSTHNHHSRHQSHEQFFEPVLLDPATRGISDSIQCLSTEAEVPAHYSQQIQTACAAAALNIRLEKEKLDNLTRNVLADFDAENNSDYLTMKPIHRAKPFRNGDVNLQEISSNFDDNSVRPPTPPLHRRPLENRSASTKLYDNPNDNTEDDTLSNVTSNALDEIIEDSANDRP</sequence>
<dbReference type="InterPro" id="IPR051022">
    <property type="entry name" value="Notch_Cell-Fate_Det"/>
</dbReference>
<dbReference type="PROSITE" id="PS01186">
    <property type="entry name" value="EGF_2"/>
    <property type="match status" value="2"/>
</dbReference>
<dbReference type="EMBL" id="JAKKPZ010000048">
    <property type="protein sequence ID" value="KAI1706414.1"/>
    <property type="molecule type" value="Genomic_DNA"/>
</dbReference>
<dbReference type="InterPro" id="IPR000742">
    <property type="entry name" value="EGF"/>
</dbReference>
<dbReference type="InterPro" id="IPR000152">
    <property type="entry name" value="EGF-type_Asp/Asn_hydroxyl_site"/>
</dbReference>
<feature type="region of interest" description="Disordered" evidence="7">
    <location>
        <begin position="197"/>
        <end position="250"/>
    </location>
</feature>
<dbReference type="PANTHER" id="PTHR24049">
    <property type="entry name" value="CRUMBS FAMILY MEMBER"/>
    <property type="match status" value="1"/>
</dbReference>
<dbReference type="Gene3D" id="2.10.25.10">
    <property type="entry name" value="Laminin"/>
    <property type="match status" value="3"/>
</dbReference>
<gene>
    <name evidence="10" type="ORF">DdX_13075</name>
</gene>
<reference evidence="10" key="1">
    <citation type="submission" date="2022-01" db="EMBL/GenBank/DDBJ databases">
        <title>Genome Sequence Resource for Two Populations of Ditylenchus destructor, the Migratory Endoparasitic Phytonematode.</title>
        <authorList>
            <person name="Zhang H."/>
            <person name="Lin R."/>
            <person name="Xie B."/>
        </authorList>
    </citation>
    <scope>NUCLEOTIDE SEQUENCE</scope>
    <source>
        <strain evidence="10">BazhouSP</strain>
    </source>
</reference>
<feature type="domain" description="EGF-like" evidence="9">
    <location>
        <begin position="117"/>
        <end position="153"/>
    </location>
</feature>
<dbReference type="FunFam" id="2.10.25.10:FF:000095">
    <property type="entry name" value="Notch, isoform B"/>
    <property type="match status" value="1"/>
</dbReference>
<feature type="domain" description="EGF-like" evidence="9">
    <location>
        <begin position="77"/>
        <end position="113"/>
    </location>
</feature>
<keyword evidence="8" id="KW-0472">Membrane</keyword>
<evidence type="ECO:0000256" key="6">
    <source>
        <dbReference type="PROSITE-ProRule" id="PRU00076"/>
    </source>
</evidence>
<name>A0AAD4MX87_9BILA</name>
<dbReference type="FunFam" id="2.10.25.10:FF:000012">
    <property type="entry name" value="Delta-like protein"/>
    <property type="match status" value="1"/>
</dbReference>
<feature type="region of interest" description="Disordered" evidence="7">
    <location>
        <begin position="287"/>
        <end position="318"/>
    </location>
</feature>
<protein>
    <submittedName>
        <fullName evidence="10">Cadherin-4</fullName>
    </submittedName>
</protein>
<dbReference type="AlphaFoldDB" id="A0AAD4MX87"/>
<keyword evidence="8" id="KW-0812">Transmembrane</keyword>
<evidence type="ECO:0000256" key="3">
    <source>
        <dbReference type="ARBA" id="ARBA00022737"/>
    </source>
</evidence>
<dbReference type="CDD" id="cd00054">
    <property type="entry name" value="EGF_CA"/>
    <property type="match status" value="3"/>
</dbReference>
<comment type="caution">
    <text evidence="10">The sequence shown here is derived from an EMBL/GenBank/DDBJ whole genome shotgun (WGS) entry which is preliminary data.</text>
</comment>
<feature type="domain" description="EGF-like" evidence="9">
    <location>
        <begin position="37"/>
        <end position="75"/>
    </location>
</feature>
<keyword evidence="2" id="KW-0732">Signal</keyword>
<evidence type="ECO:0000256" key="7">
    <source>
        <dbReference type="SAM" id="MobiDB-lite"/>
    </source>
</evidence>
<feature type="compositionally biased region" description="Acidic residues" evidence="7">
    <location>
        <begin position="537"/>
        <end position="547"/>
    </location>
</feature>
<evidence type="ECO:0000259" key="9">
    <source>
        <dbReference type="PROSITE" id="PS50026"/>
    </source>
</evidence>
<dbReference type="InterPro" id="IPR001881">
    <property type="entry name" value="EGF-like_Ca-bd_dom"/>
</dbReference>
<keyword evidence="8" id="KW-1133">Transmembrane helix</keyword>
<accession>A0AAD4MX87</accession>
<keyword evidence="3" id="KW-0677">Repeat</keyword>
<feature type="transmembrane region" description="Helical" evidence="8">
    <location>
        <begin position="172"/>
        <end position="192"/>
    </location>
</feature>
<dbReference type="PROSITE" id="PS00022">
    <property type="entry name" value="EGF_1"/>
    <property type="match status" value="3"/>
</dbReference>
<dbReference type="SMART" id="SM00179">
    <property type="entry name" value="EGF_CA"/>
    <property type="match status" value="3"/>
</dbReference>
<dbReference type="GO" id="GO:0032991">
    <property type="term" value="C:protein-containing complex"/>
    <property type="evidence" value="ECO:0007669"/>
    <property type="project" value="TreeGrafter"/>
</dbReference>
<dbReference type="GO" id="GO:0005509">
    <property type="term" value="F:calcium ion binding"/>
    <property type="evidence" value="ECO:0007669"/>
    <property type="project" value="InterPro"/>
</dbReference>
<dbReference type="Pfam" id="PF00008">
    <property type="entry name" value="EGF"/>
    <property type="match status" value="1"/>
</dbReference>
<feature type="compositionally biased region" description="Polar residues" evidence="7">
    <location>
        <begin position="508"/>
        <end position="520"/>
    </location>
</feature>
<feature type="disulfide bond" evidence="6">
    <location>
        <begin position="65"/>
        <end position="74"/>
    </location>
</feature>
<proteinExistence type="predicted"/>
<evidence type="ECO:0000256" key="8">
    <source>
        <dbReference type="SAM" id="Phobius"/>
    </source>
</evidence>
<dbReference type="PROSITE" id="PS00010">
    <property type="entry name" value="ASX_HYDROXYL"/>
    <property type="match status" value="1"/>
</dbReference>
<keyword evidence="4 6" id="KW-1015">Disulfide bond</keyword>
<evidence type="ECO:0000313" key="10">
    <source>
        <dbReference type="EMBL" id="KAI1706414.1"/>
    </source>
</evidence>
<keyword evidence="5" id="KW-0325">Glycoprotein</keyword>
<dbReference type="PANTHER" id="PTHR24049:SF22">
    <property type="entry name" value="DROSOPHILA CRUMBS HOMOLOG"/>
    <property type="match status" value="1"/>
</dbReference>
<dbReference type="GO" id="GO:0005886">
    <property type="term" value="C:plasma membrane"/>
    <property type="evidence" value="ECO:0007669"/>
    <property type="project" value="TreeGrafter"/>
</dbReference>
<evidence type="ECO:0000313" key="11">
    <source>
        <dbReference type="Proteomes" id="UP001201812"/>
    </source>
</evidence>
<dbReference type="PROSITE" id="PS50026">
    <property type="entry name" value="EGF_3"/>
    <property type="match status" value="3"/>
</dbReference>
<keyword evidence="1 6" id="KW-0245">EGF-like domain</keyword>
<feature type="disulfide bond" evidence="6">
    <location>
        <begin position="46"/>
        <end position="63"/>
    </location>
</feature>
<feature type="disulfide bond" evidence="6">
    <location>
        <begin position="103"/>
        <end position="112"/>
    </location>
</feature>
<comment type="caution">
    <text evidence="6">Lacks conserved residue(s) required for the propagation of feature annotation.</text>
</comment>